<proteinExistence type="inferred from homology"/>
<dbReference type="AlphaFoldDB" id="A0AAD7ZPX5"/>
<feature type="transmembrane region" description="Helical" evidence="10">
    <location>
        <begin position="304"/>
        <end position="328"/>
    </location>
</feature>
<evidence type="ECO:0000256" key="4">
    <source>
        <dbReference type="ARBA" id="ARBA00022989"/>
    </source>
</evidence>
<dbReference type="GO" id="GO:0098719">
    <property type="term" value="P:sodium ion import across plasma membrane"/>
    <property type="evidence" value="ECO:0007669"/>
    <property type="project" value="TreeGrafter"/>
</dbReference>
<dbReference type="InterPro" id="IPR018422">
    <property type="entry name" value="Cation/H_exchanger_CPA1"/>
</dbReference>
<comment type="subcellular location">
    <subcellularLocation>
        <location evidence="1">Membrane</location>
        <topology evidence="1">Multi-pass membrane protein</topology>
    </subcellularLocation>
</comment>
<keyword evidence="7 10" id="KW-0472">Membrane</keyword>
<feature type="transmembrane region" description="Helical" evidence="10">
    <location>
        <begin position="272"/>
        <end position="292"/>
    </location>
</feature>
<feature type="transmembrane region" description="Helical" evidence="10">
    <location>
        <begin position="149"/>
        <end position="172"/>
    </location>
</feature>
<feature type="transmembrane region" description="Helical" evidence="10">
    <location>
        <begin position="369"/>
        <end position="387"/>
    </location>
</feature>
<evidence type="ECO:0000313" key="12">
    <source>
        <dbReference type="EMBL" id="KAJ9584445.1"/>
    </source>
</evidence>
<evidence type="ECO:0000256" key="10">
    <source>
        <dbReference type="SAM" id="Phobius"/>
    </source>
</evidence>
<evidence type="ECO:0000256" key="1">
    <source>
        <dbReference type="ARBA" id="ARBA00004141"/>
    </source>
</evidence>
<dbReference type="Gene3D" id="6.10.140.1330">
    <property type="match status" value="1"/>
</dbReference>
<reference evidence="12" key="1">
    <citation type="journal article" date="2023" name="IScience">
        <title>Live-bearing cockroach genome reveals convergent evolutionary mechanisms linked to viviparity in insects and beyond.</title>
        <authorList>
            <person name="Fouks B."/>
            <person name="Harrison M.C."/>
            <person name="Mikhailova A.A."/>
            <person name="Marchal E."/>
            <person name="English S."/>
            <person name="Carruthers M."/>
            <person name="Jennings E.C."/>
            <person name="Chiamaka E.L."/>
            <person name="Frigard R.A."/>
            <person name="Pippel M."/>
            <person name="Attardo G.M."/>
            <person name="Benoit J.B."/>
            <person name="Bornberg-Bauer E."/>
            <person name="Tobe S.S."/>
        </authorList>
    </citation>
    <scope>NUCLEOTIDE SEQUENCE</scope>
    <source>
        <strain evidence="12">Stay&amp;Tobe</strain>
    </source>
</reference>
<feature type="transmembrane region" description="Helical" evidence="10">
    <location>
        <begin position="184"/>
        <end position="210"/>
    </location>
</feature>
<evidence type="ECO:0000259" key="11">
    <source>
        <dbReference type="Pfam" id="PF00999"/>
    </source>
</evidence>
<keyword evidence="13" id="KW-1185">Reference proteome</keyword>
<keyword evidence="6 9" id="KW-0406">Ion transport</keyword>
<evidence type="ECO:0000256" key="5">
    <source>
        <dbReference type="ARBA" id="ARBA00023053"/>
    </source>
</evidence>
<comment type="similarity">
    <text evidence="9">Belongs to the monovalent cation:proton antiporter 1 (CPA1) transporter (TC 2.A.36) family.</text>
</comment>
<evidence type="ECO:0000256" key="6">
    <source>
        <dbReference type="ARBA" id="ARBA00023065"/>
    </source>
</evidence>
<dbReference type="GO" id="GO:0005886">
    <property type="term" value="C:plasma membrane"/>
    <property type="evidence" value="ECO:0007669"/>
    <property type="project" value="TreeGrafter"/>
</dbReference>
<evidence type="ECO:0000256" key="2">
    <source>
        <dbReference type="ARBA" id="ARBA00022448"/>
    </source>
</evidence>
<feature type="transmembrane region" description="Helical" evidence="10">
    <location>
        <begin position="49"/>
        <end position="67"/>
    </location>
</feature>
<gene>
    <name evidence="12" type="ORF">L9F63_021199</name>
</gene>
<sequence length="472" mass="52752">LMIIVGVSHNRVHHMKVCLYFSACGVSQPKNGEPIDEDRLTFPVFTPRIFFLILLPPVVLEAAYSLYNRAFSYNVCTILLYAVVGTIFNTFTIGPLLYLLWYTDLMGGSMLELNMIECLVFSALISAVDPVAVLAIFQEVGVNQDLYYLVFGESLFNDAVTIVLYSTIVTFCEMPQIPGSDYGLAVLSFFTISLGGALVGTLFGLVTALITKTTQNVRVVEPLAVLGISYLSYLAAELFHWSGIISITMCGLVQAHYALKNISQKSNTTVKYFIKMLSSTCDSIIFLFLGMVLVHDRHVWNTAFVLWTLVLCLVCRFCGVYLLTAAANKLRVRKIDLQEQFIMAYGGLRGAIAFSLVEMLEEETVRQRSMFVTTTLVVILFTVFVQGSTIKPLVKLLHVSVASKEKLTMTDELNTNVIGTMMAGIEEITGARGDYYIRMKLEQIDDALLKKIFMCKNPENDLTRFYEKLCLT</sequence>
<dbReference type="PANTHER" id="PTHR10110">
    <property type="entry name" value="SODIUM/HYDROGEN EXCHANGER"/>
    <property type="match status" value="1"/>
</dbReference>
<dbReference type="EMBL" id="JASPKZ010007405">
    <property type="protein sequence ID" value="KAJ9584445.1"/>
    <property type="molecule type" value="Genomic_DNA"/>
</dbReference>
<keyword evidence="5" id="KW-0915">Sodium</keyword>
<keyword evidence="9" id="KW-0050">Antiport</keyword>
<evidence type="ECO:0000256" key="8">
    <source>
        <dbReference type="ARBA" id="ARBA00023201"/>
    </source>
</evidence>
<keyword evidence="8 9" id="KW-0739">Sodium transport</keyword>
<dbReference type="GO" id="GO:0015386">
    <property type="term" value="F:potassium:proton antiporter activity"/>
    <property type="evidence" value="ECO:0007669"/>
    <property type="project" value="TreeGrafter"/>
</dbReference>
<dbReference type="Pfam" id="PF00999">
    <property type="entry name" value="Na_H_Exchanger"/>
    <property type="match status" value="1"/>
</dbReference>
<feature type="transmembrane region" description="Helical" evidence="10">
    <location>
        <begin position="230"/>
        <end position="252"/>
    </location>
</feature>
<feature type="transmembrane region" description="Helical" evidence="10">
    <location>
        <begin position="79"/>
        <end position="101"/>
    </location>
</feature>
<keyword evidence="3 9" id="KW-0812">Transmembrane</keyword>
<evidence type="ECO:0000256" key="7">
    <source>
        <dbReference type="ARBA" id="ARBA00023136"/>
    </source>
</evidence>
<accession>A0AAD7ZPX5</accession>
<feature type="transmembrane region" description="Helical" evidence="10">
    <location>
        <begin position="113"/>
        <end position="137"/>
    </location>
</feature>
<keyword evidence="2 9" id="KW-0813">Transport</keyword>
<name>A0AAD7ZPX5_DIPPU</name>
<dbReference type="InterPro" id="IPR004709">
    <property type="entry name" value="NaH_exchanger"/>
</dbReference>
<feature type="domain" description="Cation/H+ exchanger transmembrane" evidence="11">
    <location>
        <begin position="45"/>
        <end position="395"/>
    </location>
</feature>
<dbReference type="GO" id="GO:0051453">
    <property type="term" value="P:regulation of intracellular pH"/>
    <property type="evidence" value="ECO:0007669"/>
    <property type="project" value="TreeGrafter"/>
</dbReference>
<keyword evidence="4 10" id="KW-1133">Transmembrane helix</keyword>
<organism evidence="12 13">
    <name type="scientific">Diploptera punctata</name>
    <name type="common">Pacific beetle cockroach</name>
    <dbReference type="NCBI Taxonomy" id="6984"/>
    <lineage>
        <taxon>Eukaryota</taxon>
        <taxon>Metazoa</taxon>
        <taxon>Ecdysozoa</taxon>
        <taxon>Arthropoda</taxon>
        <taxon>Hexapoda</taxon>
        <taxon>Insecta</taxon>
        <taxon>Pterygota</taxon>
        <taxon>Neoptera</taxon>
        <taxon>Polyneoptera</taxon>
        <taxon>Dictyoptera</taxon>
        <taxon>Blattodea</taxon>
        <taxon>Blaberoidea</taxon>
        <taxon>Blaberidae</taxon>
        <taxon>Diplopterinae</taxon>
        <taxon>Diploptera</taxon>
    </lineage>
</organism>
<dbReference type="InterPro" id="IPR006153">
    <property type="entry name" value="Cation/H_exchanger_TM"/>
</dbReference>
<dbReference type="GO" id="GO:0015385">
    <property type="term" value="F:sodium:proton antiporter activity"/>
    <property type="evidence" value="ECO:0007669"/>
    <property type="project" value="InterPro"/>
</dbReference>
<reference evidence="12" key="2">
    <citation type="submission" date="2023-05" db="EMBL/GenBank/DDBJ databases">
        <authorList>
            <person name="Fouks B."/>
        </authorList>
    </citation>
    <scope>NUCLEOTIDE SEQUENCE</scope>
    <source>
        <strain evidence="12">Stay&amp;Tobe</strain>
        <tissue evidence="12">Testes</tissue>
    </source>
</reference>
<feature type="non-terminal residue" evidence="12">
    <location>
        <position position="472"/>
    </location>
</feature>
<dbReference type="PRINTS" id="PR01084">
    <property type="entry name" value="NAHEXCHNGR"/>
</dbReference>
<evidence type="ECO:0000256" key="9">
    <source>
        <dbReference type="RuleBase" id="RU003722"/>
    </source>
</evidence>
<evidence type="ECO:0000256" key="3">
    <source>
        <dbReference type="ARBA" id="ARBA00022692"/>
    </source>
</evidence>
<dbReference type="NCBIfam" id="TIGR00840">
    <property type="entry name" value="b_cpa1"/>
    <property type="match status" value="1"/>
</dbReference>
<dbReference type="PANTHER" id="PTHR10110:SF126">
    <property type="entry name" value="NA(+)_H(+) EXCHANGER PROTEIN 7"/>
    <property type="match status" value="1"/>
</dbReference>
<protein>
    <recommendedName>
        <fullName evidence="9">Sodium/hydrogen exchanger</fullName>
    </recommendedName>
</protein>
<evidence type="ECO:0000313" key="13">
    <source>
        <dbReference type="Proteomes" id="UP001233999"/>
    </source>
</evidence>
<dbReference type="Proteomes" id="UP001233999">
    <property type="component" value="Unassembled WGS sequence"/>
</dbReference>
<comment type="caution">
    <text evidence="12">The sequence shown here is derived from an EMBL/GenBank/DDBJ whole genome shotgun (WGS) entry which is preliminary data.</text>
</comment>